<dbReference type="PROSITE" id="PS00136">
    <property type="entry name" value="SUBTILASE_ASP"/>
    <property type="match status" value="1"/>
</dbReference>
<feature type="active site" description="Charge relay system" evidence="5">
    <location>
        <position position="472"/>
    </location>
</feature>
<gene>
    <name evidence="8" type="ORF">EGN73_18055</name>
</gene>
<keyword evidence="2 5" id="KW-0645">Protease</keyword>
<dbReference type="InterPro" id="IPR051048">
    <property type="entry name" value="Peptidase_S8/S53_subtilisin"/>
</dbReference>
<dbReference type="InterPro" id="IPR034080">
    <property type="entry name" value="Protease_P7-like_dom"/>
</dbReference>
<dbReference type="PROSITE" id="PS00138">
    <property type="entry name" value="SUBTILASE_SER"/>
    <property type="match status" value="1"/>
</dbReference>
<dbReference type="InterPro" id="IPR000209">
    <property type="entry name" value="Peptidase_S8/S53_dom"/>
</dbReference>
<dbReference type="Pfam" id="PF00082">
    <property type="entry name" value="Peptidase_S8"/>
    <property type="match status" value="1"/>
</dbReference>
<dbReference type="InterPro" id="IPR022398">
    <property type="entry name" value="Peptidase_S8_His-AS"/>
</dbReference>
<dbReference type="InterPro" id="IPR023827">
    <property type="entry name" value="Peptidase_S8_Asp-AS"/>
</dbReference>
<dbReference type="InterPro" id="IPR023828">
    <property type="entry name" value="Peptidase_S8_Ser-AS"/>
</dbReference>
<dbReference type="Proteomes" id="UP000727490">
    <property type="component" value="Unassembled WGS sequence"/>
</dbReference>
<sequence>MILKTKIIQKLSHSAFGIILLGTSTWMTGCASFNPGTSTLLTASQATESRKSPLSEDERQNWQHLDLLQDTVPGMSVNRTYSEIIKNKKGKTVIVAVIDSGIDLQHEDLADVLWTNQGEKAGTNTDDDGNGFIDDVHGYNFLAESYNEQLEYTRILRLGIGDEAYQAQAKSKLDSKLEEVTQTLSQIQPMMSALEEADKAVQAELGKENYTLEDLKGIEASGQLSMQVGFLSQMLSRTDDLEEVKESLSGAYEYYSEQLKYHLNVEFDGRTDVGDDPYDYNDQDYGNGNPMHRVTDESHGTHVAGIIAANRTNDLGIQGVANNVQIMAVRAVPNGDEYDKDIALAIRYAVDNGAKVINASFGKSFSPNAEWVYEALKYAAEKDVLFVHAAGNDGMDLDNPENTNFPNDHKYDNGKEFTNNVITVGALASQYSARMVAPFSNYGVKNVDVFAPGAQIYSTMPEGEYTYQSGTSMAAPAVAGLAALIRSYYPKLTAEQVKKIIMESGISPEVKVGVGGDLSSLYTLSEVSKSGKIANAYNAMVLAHQVSKGKVKL</sequence>
<dbReference type="PROSITE" id="PS00137">
    <property type="entry name" value="SUBTILASE_HIS"/>
    <property type="match status" value="1"/>
</dbReference>
<dbReference type="PIRSF" id="PIRSF037892">
    <property type="entry name" value="Subtilisin_rel_SRU_0565"/>
    <property type="match status" value="1"/>
</dbReference>
<dbReference type="PROSITE" id="PS51892">
    <property type="entry name" value="SUBTILASE"/>
    <property type="match status" value="1"/>
</dbReference>
<dbReference type="CDD" id="cd07483">
    <property type="entry name" value="Peptidases_S8_Subtilisin_Novo-like"/>
    <property type="match status" value="1"/>
</dbReference>
<feature type="active site" description="Charge relay system" evidence="5">
    <location>
        <position position="299"/>
    </location>
</feature>
<dbReference type="InterPro" id="IPR036852">
    <property type="entry name" value="Peptidase_S8/S53_dom_sf"/>
</dbReference>
<evidence type="ECO:0000313" key="8">
    <source>
        <dbReference type="EMBL" id="MBW3469703.1"/>
    </source>
</evidence>
<comment type="similarity">
    <text evidence="1 5 6">Belongs to the peptidase S8 family.</text>
</comment>
<dbReference type="Gene3D" id="3.40.50.200">
    <property type="entry name" value="Peptidase S8/S53 domain"/>
    <property type="match status" value="2"/>
</dbReference>
<feature type="active site" description="Charge relay system" evidence="5">
    <location>
        <position position="99"/>
    </location>
</feature>
<dbReference type="PANTHER" id="PTHR43399:SF4">
    <property type="entry name" value="CELL WALL-ASSOCIATED PROTEASE"/>
    <property type="match status" value="1"/>
</dbReference>
<dbReference type="PROSITE" id="PS51257">
    <property type="entry name" value="PROKAR_LIPOPROTEIN"/>
    <property type="match status" value="1"/>
</dbReference>
<dbReference type="PANTHER" id="PTHR43399">
    <property type="entry name" value="SUBTILISIN-RELATED"/>
    <property type="match status" value="1"/>
</dbReference>
<reference evidence="8 9" key="1">
    <citation type="journal article" date="2020" name="Syst. Appl. Microbiol.">
        <title>Arthrospiribacter ruber gen. nov., sp. nov., a novel bacterium isolated from Arthrospira cultures.</title>
        <authorList>
            <person name="Waleron M."/>
            <person name="Misztak A."/>
            <person name="Waleron M.M."/>
            <person name="Furmaniak M."/>
            <person name="Mrozik A."/>
            <person name="Waleron K."/>
        </authorList>
    </citation>
    <scope>NUCLEOTIDE SEQUENCE [LARGE SCALE GENOMIC DNA]</scope>
    <source>
        <strain evidence="8 9">DPMB0001</strain>
    </source>
</reference>
<name>A0A951J2M8_9BACT</name>
<dbReference type="PRINTS" id="PR00723">
    <property type="entry name" value="SUBTILISIN"/>
</dbReference>
<evidence type="ECO:0000256" key="1">
    <source>
        <dbReference type="ARBA" id="ARBA00011073"/>
    </source>
</evidence>
<keyword evidence="4 5" id="KW-0720">Serine protease</keyword>
<protein>
    <submittedName>
        <fullName evidence="8">Peptidase S8</fullName>
    </submittedName>
</protein>
<accession>A0A951J2M8</accession>
<evidence type="ECO:0000256" key="4">
    <source>
        <dbReference type="ARBA" id="ARBA00022825"/>
    </source>
</evidence>
<evidence type="ECO:0000256" key="2">
    <source>
        <dbReference type="ARBA" id="ARBA00022670"/>
    </source>
</evidence>
<evidence type="ECO:0000259" key="7">
    <source>
        <dbReference type="Pfam" id="PF00082"/>
    </source>
</evidence>
<evidence type="ECO:0000256" key="5">
    <source>
        <dbReference type="PROSITE-ProRule" id="PRU01240"/>
    </source>
</evidence>
<dbReference type="AlphaFoldDB" id="A0A951J2M8"/>
<dbReference type="InterPro" id="IPR017308">
    <property type="entry name" value="Pept_S8_subtilisin_bacteroid"/>
</dbReference>
<dbReference type="SUPFAM" id="SSF52743">
    <property type="entry name" value="Subtilisin-like"/>
    <property type="match status" value="1"/>
</dbReference>
<comment type="caution">
    <text evidence="8">The sequence shown here is derived from an EMBL/GenBank/DDBJ whole genome shotgun (WGS) entry which is preliminary data.</text>
</comment>
<dbReference type="EMBL" id="RPHB01000009">
    <property type="protein sequence ID" value="MBW3469703.1"/>
    <property type="molecule type" value="Genomic_DNA"/>
</dbReference>
<evidence type="ECO:0000256" key="6">
    <source>
        <dbReference type="RuleBase" id="RU003355"/>
    </source>
</evidence>
<keyword evidence="9" id="KW-1185">Reference proteome</keyword>
<dbReference type="InterPro" id="IPR015500">
    <property type="entry name" value="Peptidase_S8_subtilisin-rel"/>
</dbReference>
<proteinExistence type="inferred from homology"/>
<feature type="domain" description="Peptidase S8/S53" evidence="7">
    <location>
        <begin position="90"/>
        <end position="504"/>
    </location>
</feature>
<evidence type="ECO:0000313" key="9">
    <source>
        <dbReference type="Proteomes" id="UP000727490"/>
    </source>
</evidence>
<dbReference type="GO" id="GO:0006508">
    <property type="term" value="P:proteolysis"/>
    <property type="evidence" value="ECO:0007669"/>
    <property type="project" value="UniProtKB-KW"/>
</dbReference>
<dbReference type="GO" id="GO:0004252">
    <property type="term" value="F:serine-type endopeptidase activity"/>
    <property type="evidence" value="ECO:0007669"/>
    <property type="project" value="UniProtKB-UniRule"/>
</dbReference>
<keyword evidence="3 5" id="KW-0378">Hydrolase</keyword>
<organism evidence="8 9">
    <name type="scientific">Arthrospiribacter ruber</name>
    <dbReference type="NCBI Taxonomy" id="2487934"/>
    <lineage>
        <taxon>Bacteria</taxon>
        <taxon>Pseudomonadati</taxon>
        <taxon>Bacteroidota</taxon>
        <taxon>Cytophagia</taxon>
        <taxon>Cytophagales</taxon>
        <taxon>Cyclobacteriaceae</taxon>
        <taxon>Arthrospiribacter</taxon>
    </lineage>
</organism>
<evidence type="ECO:0000256" key="3">
    <source>
        <dbReference type="ARBA" id="ARBA00022801"/>
    </source>
</evidence>